<evidence type="ECO:0000256" key="7">
    <source>
        <dbReference type="ARBA" id="ARBA00029660"/>
    </source>
</evidence>
<dbReference type="PANTHER" id="PTHR43072">
    <property type="entry name" value="N-ACETYLTRANSFERASE"/>
    <property type="match status" value="1"/>
</dbReference>
<dbReference type="EMBL" id="FOOY01000011">
    <property type="protein sequence ID" value="SFG47947.1"/>
    <property type="molecule type" value="Genomic_DNA"/>
</dbReference>
<feature type="domain" description="N-acetyltransferase" evidence="9">
    <location>
        <begin position="1"/>
        <end position="145"/>
    </location>
</feature>
<dbReference type="GO" id="GO:0046677">
    <property type="term" value="P:response to antibiotic"/>
    <property type="evidence" value="ECO:0007669"/>
    <property type="project" value="UniProtKB-KW"/>
</dbReference>
<evidence type="ECO:0000256" key="8">
    <source>
        <dbReference type="ARBA" id="ARBA00048923"/>
    </source>
</evidence>
<evidence type="ECO:0000313" key="11">
    <source>
        <dbReference type="Proteomes" id="UP000198752"/>
    </source>
</evidence>
<keyword evidence="11" id="KW-1185">Reference proteome</keyword>
<dbReference type="InterPro" id="IPR000182">
    <property type="entry name" value="GNAT_dom"/>
</dbReference>
<dbReference type="Pfam" id="PF00583">
    <property type="entry name" value="Acetyltransf_1"/>
    <property type="match status" value="1"/>
</dbReference>
<protein>
    <recommendedName>
        <fullName evidence="3">Aminoglycoside N(6')-acetyltransferase type 1</fullName>
        <ecNumber evidence="2">2.3.1.82</ecNumber>
    </recommendedName>
    <alternativeName>
        <fullName evidence="7">Aminoglycoside resistance protein</fullName>
    </alternativeName>
</protein>
<dbReference type="AlphaFoldDB" id="A0A1I2SAM7"/>
<evidence type="ECO:0000259" key="9">
    <source>
        <dbReference type="PROSITE" id="PS51186"/>
    </source>
</evidence>
<proteinExistence type="predicted"/>
<keyword evidence="6" id="KW-0012">Acyltransferase</keyword>
<dbReference type="STRING" id="269670.SAMN02982927_01836"/>
<dbReference type="InterPro" id="IPR016181">
    <property type="entry name" value="Acyl_CoA_acyltransferase"/>
</dbReference>
<comment type="subunit">
    <text evidence="1">Homodimer.</text>
</comment>
<evidence type="ECO:0000256" key="4">
    <source>
        <dbReference type="ARBA" id="ARBA00022679"/>
    </source>
</evidence>
<dbReference type="CDD" id="cd04301">
    <property type="entry name" value="NAT_SF"/>
    <property type="match status" value="1"/>
</dbReference>
<dbReference type="NCBIfam" id="NF043067">
    <property type="entry name" value="AAC_6p_group_E"/>
    <property type="match status" value="1"/>
</dbReference>
<evidence type="ECO:0000256" key="1">
    <source>
        <dbReference type="ARBA" id="ARBA00011738"/>
    </source>
</evidence>
<evidence type="ECO:0000256" key="5">
    <source>
        <dbReference type="ARBA" id="ARBA00023251"/>
    </source>
</evidence>
<keyword evidence="5" id="KW-0046">Antibiotic resistance</keyword>
<dbReference type="PROSITE" id="PS51186">
    <property type="entry name" value="GNAT"/>
    <property type="match status" value="1"/>
</dbReference>
<dbReference type="InterPro" id="IPR024170">
    <property type="entry name" value="Aminoglycoside_N6-AcTrfrase"/>
</dbReference>
<dbReference type="RefSeq" id="WP_177184724.1">
    <property type="nucleotide sequence ID" value="NZ_FOOY01000011.1"/>
</dbReference>
<evidence type="ECO:0000256" key="6">
    <source>
        <dbReference type="ARBA" id="ARBA00023315"/>
    </source>
</evidence>
<dbReference type="EC" id="2.3.1.82" evidence="2"/>
<evidence type="ECO:0000256" key="2">
    <source>
        <dbReference type="ARBA" id="ARBA00012888"/>
    </source>
</evidence>
<dbReference type="SUPFAM" id="SSF55729">
    <property type="entry name" value="Acyl-CoA N-acyltransferases (Nat)"/>
    <property type="match status" value="1"/>
</dbReference>
<comment type="catalytic activity">
    <reaction evidence="8">
        <text>kanamycin B + acetyl-CoA = N(6')-acetylkanamycin B + CoA + H(+)</text>
        <dbReference type="Rhea" id="RHEA:16449"/>
        <dbReference type="ChEBI" id="CHEBI:15378"/>
        <dbReference type="ChEBI" id="CHEBI:57287"/>
        <dbReference type="ChEBI" id="CHEBI:57288"/>
        <dbReference type="ChEBI" id="CHEBI:58390"/>
        <dbReference type="ChEBI" id="CHEBI:58549"/>
        <dbReference type="EC" id="2.3.1.82"/>
    </reaction>
</comment>
<sequence length="145" mass="16360">MEIFKGTINQLDALVDLELELWPGHTRKELLEETQTLLQSADHVFYMIKQERAFIAFIHMSLRNDYVEGAVESQAGYIEGIYVKPECRRNGVAHNLVEAAELWAKAKGCKQLGSDTELSNQAGFAFHVGAGFREANRTISFIKDL</sequence>
<reference evidence="11" key="1">
    <citation type="submission" date="2016-10" db="EMBL/GenBank/DDBJ databases">
        <authorList>
            <person name="Varghese N."/>
            <person name="Submissions S."/>
        </authorList>
    </citation>
    <scope>NUCLEOTIDE SEQUENCE [LARGE SCALE GENOMIC DNA]</scope>
    <source>
        <strain evidence="11">ATCC 700379</strain>
    </source>
</reference>
<gene>
    <name evidence="10" type="ORF">SAMN02982927_01836</name>
</gene>
<dbReference type="GO" id="GO:0047663">
    <property type="term" value="F:aminoglycoside 6'-N-acetyltransferase activity"/>
    <property type="evidence" value="ECO:0007669"/>
    <property type="project" value="UniProtKB-EC"/>
</dbReference>
<dbReference type="Gene3D" id="3.40.630.30">
    <property type="match status" value="1"/>
</dbReference>
<organism evidence="10 11">
    <name type="scientific">Sporolactobacillus nakayamae</name>
    <dbReference type="NCBI Taxonomy" id="269670"/>
    <lineage>
        <taxon>Bacteria</taxon>
        <taxon>Bacillati</taxon>
        <taxon>Bacillota</taxon>
        <taxon>Bacilli</taxon>
        <taxon>Bacillales</taxon>
        <taxon>Sporolactobacillaceae</taxon>
        <taxon>Sporolactobacillus</taxon>
    </lineage>
</organism>
<evidence type="ECO:0000256" key="3">
    <source>
        <dbReference type="ARBA" id="ARBA00017677"/>
    </source>
</evidence>
<dbReference type="Proteomes" id="UP000198752">
    <property type="component" value="Unassembled WGS sequence"/>
</dbReference>
<dbReference type="PANTHER" id="PTHR43072:SF60">
    <property type="entry name" value="L-2,4-DIAMINOBUTYRIC ACID ACETYLTRANSFERASE"/>
    <property type="match status" value="1"/>
</dbReference>
<keyword evidence="4 10" id="KW-0808">Transferase</keyword>
<name>A0A1I2SAM7_9BACL</name>
<evidence type="ECO:0000313" key="10">
    <source>
        <dbReference type="EMBL" id="SFG47947.1"/>
    </source>
</evidence>
<dbReference type="PIRSF" id="PIRSF000452">
    <property type="entry name" value="6-N-acetyltransf"/>
    <property type="match status" value="1"/>
</dbReference>
<accession>A0A1I2SAM7</accession>